<feature type="domain" description="Isopropylmalate dehydrogenase-like" evidence="3">
    <location>
        <begin position="10"/>
        <end position="335"/>
    </location>
</feature>
<dbReference type="KEGG" id="lck:HN018_22955"/>
<keyword evidence="2" id="KW-0560">Oxidoreductase</keyword>
<dbReference type="GO" id="GO:0006099">
    <property type="term" value="P:tricarboxylic acid cycle"/>
    <property type="evidence" value="ECO:0007669"/>
    <property type="project" value="TreeGrafter"/>
</dbReference>
<evidence type="ECO:0000313" key="4">
    <source>
        <dbReference type="EMBL" id="QKE93061.1"/>
    </source>
</evidence>
<comment type="similarity">
    <text evidence="1">Belongs to the isocitrate and isopropylmalate dehydrogenases family.</text>
</comment>
<reference evidence="4 5" key="1">
    <citation type="journal article" date="2014" name="World J. Microbiol. Biotechnol.">
        <title>Biodiversity and physiological characteristics of Antarctic and Arctic lichens-associated bacteria.</title>
        <authorList>
            <person name="Lee Y.M."/>
            <person name="Kim E.H."/>
            <person name="Lee H.K."/>
            <person name="Hong S.G."/>
        </authorList>
    </citation>
    <scope>NUCLEOTIDE SEQUENCE [LARGE SCALE GENOMIC DNA]</scope>
    <source>
        <strain evidence="4 5">PAMC 26569</strain>
        <plasmid evidence="4">unnamed1</plasmid>
    </source>
</reference>
<protein>
    <submittedName>
        <fullName evidence="4">NAD-dependent isocitrate dehydrogenase</fullName>
    </submittedName>
</protein>
<name>A0A6M8HY92_9PROT</name>
<dbReference type="GO" id="GO:0051287">
    <property type="term" value="F:NAD binding"/>
    <property type="evidence" value="ECO:0007669"/>
    <property type="project" value="InterPro"/>
</dbReference>
<dbReference type="Proteomes" id="UP000500767">
    <property type="component" value="Plasmid unnamed1"/>
</dbReference>
<dbReference type="Pfam" id="PF00180">
    <property type="entry name" value="Iso_dh"/>
    <property type="match status" value="1"/>
</dbReference>
<accession>A0A6M8HY92</accession>
<keyword evidence="5" id="KW-1185">Reference proteome</keyword>
<dbReference type="GO" id="GO:0006102">
    <property type="term" value="P:isocitrate metabolic process"/>
    <property type="evidence" value="ECO:0007669"/>
    <property type="project" value="TreeGrafter"/>
</dbReference>
<organism evidence="4 5">
    <name type="scientific">Lichenicola cladoniae</name>
    <dbReference type="NCBI Taxonomy" id="1484109"/>
    <lineage>
        <taxon>Bacteria</taxon>
        <taxon>Pseudomonadati</taxon>
        <taxon>Pseudomonadota</taxon>
        <taxon>Alphaproteobacteria</taxon>
        <taxon>Acetobacterales</taxon>
        <taxon>Acetobacteraceae</taxon>
        <taxon>Lichenicola</taxon>
    </lineage>
</organism>
<dbReference type="AlphaFoldDB" id="A0A6M8HY92"/>
<dbReference type="EMBL" id="CP053709">
    <property type="protein sequence ID" value="QKE93061.1"/>
    <property type="molecule type" value="Genomic_DNA"/>
</dbReference>
<geneLocation type="plasmid" evidence="4 5">
    <name>unnamed1</name>
</geneLocation>
<dbReference type="RefSeq" id="WP_171836233.1">
    <property type="nucleotide sequence ID" value="NZ_CP053709.1"/>
</dbReference>
<dbReference type="Gene3D" id="3.40.718.10">
    <property type="entry name" value="Isopropylmalate Dehydrogenase"/>
    <property type="match status" value="1"/>
</dbReference>
<dbReference type="PANTHER" id="PTHR11835:SF34">
    <property type="entry name" value="ISOCITRATE DEHYDROGENASE [NAD] SUBUNIT ALPHA, MITOCHONDRIAL"/>
    <property type="match status" value="1"/>
</dbReference>
<dbReference type="InterPro" id="IPR024084">
    <property type="entry name" value="IsoPropMal-DH-like_dom"/>
</dbReference>
<evidence type="ECO:0000256" key="2">
    <source>
        <dbReference type="ARBA" id="ARBA00023002"/>
    </source>
</evidence>
<gene>
    <name evidence="4" type="ORF">HN018_22955</name>
</gene>
<evidence type="ECO:0000256" key="1">
    <source>
        <dbReference type="ARBA" id="ARBA00007769"/>
    </source>
</evidence>
<dbReference type="PROSITE" id="PS00470">
    <property type="entry name" value="IDH_IMDH"/>
    <property type="match status" value="1"/>
</dbReference>
<evidence type="ECO:0000259" key="3">
    <source>
        <dbReference type="SMART" id="SM01329"/>
    </source>
</evidence>
<dbReference type="PANTHER" id="PTHR11835">
    <property type="entry name" value="DECARBOXYLATING DEHYDROGENASES-ISOCITRATE, ISOPROPYLMALATE, TARTRATE"/>
    <property type="match status" value="1"/>
</dbReference>
<sequence length="381" mass="40444">MNETSERHANVVLIPGDGIGPEISDAVIGILDAAGARIDWVRCEAGGEVFKRGDASGVPAETVEAIRRCGVALKSPLATPLGRGERSANVTLREKLKTFAAVRPVRTLAGIRSPAAHVDLVLIRENYEDLYIGMEYDLGEGVLAALKVNSERNTRTICRTAFDIARSQRRRHVTGISKSNILKKTDGMFDRIFDEEAARAHGIESGKLLVDAAACRLVQTPERFDVIVTSNLYGDILSDLTAGLAGGLGLAASVNLGRGVAMFEAVHGSAPDIAGRGTANPTALLRAAVLMLDHLGLHDAAGRIEAALALVFGEGRVRTADLGGSASTSEFARAIVEALERAEPDADRLRWSASASEHDPVESQLPDDLRNYVAGVLSRGI</sequence>
<dbReference type="GO" id="GO:0000287">
    <property type="term" value="F:magnesium ion binding"/>
    <property type="evidence" value="ECO:0007669"/>
    <property type="project" value="InterPro"/>
</dbReference>
<dbReference type="GO" id="GO:0004449">
    <property type="term" value="F:isocitrate dehydrogenase (NAD+) activity"/>
    <property type="evidence" value="ECO:0007669"/>
    <property type="project" value="TreeGrafter"/>
</dbReference>
<dbReference type="SMART" id="SM01329">
    <property type="entry name" value="Iso_dh"/>
    <property type="match status" value="1"/>
</dbReference>
<proteinExistence type="inferred from homology"/>
<keyword evidence="4" id="KW-0614">Plasmid</keyword>
<evidence type="ECO:0000313" key="5">
    <source>
        <dbReference type="Proteomes" id="UP000500767"/>
    </source>
</evidence>
<dbReference type="InterPro" id="IPR019818">
    <property type="entry name" value="IsoCit/isopropylmalate_DH_CS"/>
</dbReference>
<dbReference type="SUPFAM" id="SSF53659">
    <property type="entry name" value="Isocitrate/Isopropylmalate dehydrogenase-like"/>
    <property type="match status" value="1"/>
</dbReference>